<proteinExistence type="predicted"/>
<evidence type="ECO:0000313" key="1">
    <source>
        <dbReference type="EMBL" id="ADI39291.1"/>
    </source>
</evidence>
<dbReference type="STRING" id="716544.wcw_1958"/>
<sequence>MNVRLGDDRICFLVILGALPNGKKELVAIHNGYRESKSIGEFEAARAVYSS</sequence>
<keyword evidence="2" id="KW-1185">Reference proteome</keyword>
<dbReference type="Proteomes" id="UP000001505">
    <property type="component" value="Chromosome"/>
</dbReference>
<organism evidence="1 2">
    <name type="scientific">Waddlia chondrophila (strain ATCC VR-1470 / WSU 86-1044)</name>
    <dbReference type="NCBI Taxonomy" id="716544"/>
    <lineage>
        <taxon>Bacteria</taxon>
        <taxon>Pseudomonadati</taxon>
        <taxon>Chlamydiota</taxon>
        <taxon>Chlamydiia</taxon>
        <taxon>Parachlamydiales</taxon>
        <taxon>Waddliaceae</taxon>
        <taxon>Waddlia</taxon>
    </lineage>
</organism>
<reference evidence="1 2" key="1">
    <citation type="journal article" date="2010" name="PLoS ONE">
        <title>The Waddlia genome: a window into chlamydial biology.</title>
        <authorList>
            <person name="Bertelli C."/>
            <person name="Collyn F."/>
            <person name="Croxatto A."/>
            <person name="Ruckert C."/>
            <person name="Polkinghorne A."/>
            <person name="Kebbi-Beghdadi C."/>
            <person name="Goesmann A."/>
            <person name="Vaughan L."/>
            <person name="Greub G."/>
        </authorList>
    </citation>
    <scope>NUCLEOTIDE SEQUENCE [LARGE SCALE GENOMIC DNA]</scope>
    <source>
        <strain evidence="2">ATCC VR-1470 / WSU 86-1044</strain>
    </source>
</reference>
<dbReference type="eggNOG" id="COG3328">
    <property type="taxonomic scope" value="Bacteria"/>
</dbReference>
<evidence type="ECO:0000313" key="2">
    <source>
        <dbReference type="Proteomes" id="UP000001505"/>
    </source>
</evidence>
<name>D6YT96_WADCW</name>
<protein>
    <submittedName>
        <fullName evidence="1">Transposase</fullName>
    </submittedName>
</protein>
<dbReference type="HOGENOM" id="CLU_3105305_0_0_0"/>
<accession>D6YT96</accession>
<dbReference type="AlphaFoldDB" id="D6YT96"/>
<dbReference type="EMBL" id="CP001928">
    <property type="protein sequence ID" value="ADI39291.1"/>
    <property type="molecule type" value="Genomic_DNA"/>
</dbReference>
<gene>
    <name evidence="1" type="ordered locus">wcw_1958</name>
</gene>
<dbReference type="KEGG" id="wch:wcw_1958"/>